<dbReference type="PROSITE" id="PS50203">
    <property type="entry name" value="CALPAIN_CAT"/>
    <property type="match status" value="1"/>
</dbReference>
<evidence type="ECO:0000256" key="6">
    <source>
        <dbReference type="ARBA" id="ARBA00022771"/>
    </source>
</evidence>
<evidence type="ECO:0000256" key="11">
    <source>
        <dbReference type="PIRSR" id="PIRSR622684-1"/>
    </source>
</evidence>
<dbReference type="PROSITE" id="PS00018">
    <property type="entry name" value="EF_HAND_1"/>
    <property type="match status" value="1"/>
</dbReference>
<dbReference type="CDD" id="cd00044">
    <property type="entry name" value="CysPc"/>
    <property type="match status" value="1"/>
</dbReference>
<evidence type="ECO:0000256" key="10">
    <source>
        <dbReference type="ARBA" id="ARBA00022837"/>
    </source>
</evidence>
<dbReference type="EMBL" id="CCKQ01015555">
    <property type="protein sequence ID" value="CDW87374.1"/>
    <property type="molecule type" value="Genomic_DNA"/>
</dbReference>
<dbReference type="GO" id="GO:0006508">
    <property type="term" value="P:proteolysis"/>
    <property type="evidence" value="ECO:0007669"/>
    <property type="project" value="UniProtKB-KW"/>
</dbReference>
<evidence type="ECO:0000313" key="15">
    <source>
        <dbReference type="EMBL" id="CDW87374.1"/>
    </source>
</evidence>
<keyword evidence="4" id="KW-0479">Metal-binding</keyword>
<evidence type="ECO:0000256" key="8">
    <source>
        <dbReference type="ARBA" id="ARBA00022807"/>
    </source>
</evidence>
<evidence type="ECO:0000256" key="1">
    <source>
        <dbReference type="ARBA" id="ARBA00007623"/>
    </source>
</evidence>
<dbReference type="Proteomes" id="UP000039865">
    <property type="component" value="Unassembled WGS sequence"/>
</dbReference>
<organism evidence="15 16">
    <name type="scientific">Stylonychia lemnae</name>
    <name type="common">Ciliate</name>
    <dbReference type="NCBI Taxonomy" id="5949"/>
    <lineage>
        <taxon>Eukaryota</taxon>
        <taxon>Sar</taxon>
        <taxon>Alveolata</taxon>
        <taxon>Ciliophora</taxon>
        <taxon>Intramacronucleata</taxon>
        <taxon>Spirotrichea</taxon>
        <taxon>Stichotrichia</taxon>
        <taxon>Sporadotrichida</taxon>
        <taxon>Oxytrichidae</taxon>
        <taxon>Stylonychinae</taxon>
        <taxon>Stylonychia</taxon>
    </lineage>
</organism>
<dbReference type="SUPFAM" id="SSF54001">
    <property type="entry name" value="Cysteine proteinases"/>
    <property type="match status" value="1"/>
</dbReference>
<dbReference type="GO" id="GO:0008270">
    <property type="term" value="F:zinc ion binding"/>
    <property type="evidence" value="ECO:0007669"/>
    <property type="project" value="UniProtKB-KW"/>
</dbReference>
<evidence type="ECO:0000256" key="2">
    <source>
        <dbReference type="ARBA" id="ARBA00022553"/>
    </source>
</evidence>
<dbReference type="Gene3D" id="3.90.70.10">
    <property type="entry name" value="Cysteine proteinases"/>
    <property type="match status" value="1"/>
</dbReference>
<dbReference type="GO" id="GO:0005509">
    <property type="term" value="F:calcium ion binding"/>
    <property type="evidence" value="ECO:0007669"/>
    <property type="project" value="InterPro"/>
</dbReference>
<dbReference type="Gene3D" id="1.10.238.10">
    <property type="entry name" value="EF-hand"/>
    <property type="match status" value="1"/>
</dbReference>
<dbReference type="OrthoDB" id="268518at2759"/>
<keyword evidence="8 12" id="KW-0788">Thiol protease</keyword>
<keyword evidence="16" id="KW-1185">Reference proteome</keyword>
<feature type="domain" description="EF-hand" evidence="14">
    <location>
        <begin position="589"/>
        <end position="624"/>
    </location>
</feature>
<dbReference type="InterPro" id="IPR018247">
    <property type="entry name" value="EF_Hand_1_Ca_BS"/>
</dbReference>
<dbReference type="AlphaFoldDB" id="A0A078AZ10"/>
<sequence length="821" mass="94539">MDANTPDQAHTIYVYSVKQKLLSYFQIDVKEISIVDISLDFSEGFNIQVENTQDMKVSATINPMTSDTVAVVKAYDETWANPCKVKQFFKFQILFISVVKRSPPLEIQRSYIKNQLINLEREVQKSELFWKDFPLKVSSVEQIKEKLITQGLNANFIDIDFPPLDKSIQDLSKGQAFDRLIHWRRPKDFMLIDGKDGQLDPQVFAKIEPNDIYQGHLADCWFLCAVSSLAERPALVERIFVTKQYNDQGIYQLRICKNGEWQNVIVDDYFPCYPNGGPMFSRNNGNELWVLLLEKAYAKVHGGYKNLTGGKPYQALMDLTGCPTMSLNFQEQKVKDLIKQGKLWRLIKHFDEEGYLMTGGTPGEDMWSDNKQLDEQKQKLEEQKRSLVPGHAYSIISAIEVKGNKLLNIRNPWGNFEWDGDWSDGSAQWTQEMIDLIKPNLDSNDGSFWMSFQDFVDNFQSLDVCRVRNWEEARIRGRFSKWIYALEVPKKSQVIISLSQEDERIEGVLPRRPYLDIGLAILKMDKDNGSTLHIHRDYQVERSVELELILEPGNYMIVPRTTGCGLKKQDHLQQEQIRLLDSIGAFHPIFQSTISDIFLKFDINANHTIDFKEFKAFLEIIGKNLKDENAFRDSVLIKYNSHDSGITLRGFNDWWRAQLISEGEAKIWSWLENLGYDKDLCSLRSRLFNIVIQSRNLEIESGTVEVRVRDGIATDIDNRVNEMILENHGRQAENGDNYSLLVFESPSTKSTTYGVRNTGVNPIEFSFEMNACENIIQSTKSTLVKKLVKPGEIEFMMHLLPGIGHSVKNIKHSAKEIVPKK</sequence>
<keyword evidence="9" id="KW-0862">Zinc</keyword>
<dbReference type="GO" id="GO:0004198">
    <property type="term" value="F:calcium-dependent cysteine-type endopeptidase activity"/>
    <property type="evidence" value="ECO:0007669"/>
    <property type="project" value="InterPro"/>
</dbReference>
<proteinExistence type="inferred from homology"/>
<evidence type="ECO:0000259" key="13">
    <source>
        <dbReference type="PROSITE" id="PS50203"/>
    </source>
</evidence>
<evidence type="ECO:0000256" key="7">
    <source>
        <dbReference type="ARBA" id="ARBA00022801"/>
    </source>
</evidence>
<dbReference type="Pfam" id="PF01067">
    <property type="entry name" value="Calpain_III"/>
    <property type="match status" value="1"/>
</dbReference>
<dbReference type="SUPFAM" id="SSF47473">
    <property type="entry name" value="EF-hand"/>
    <property type="match status" value="1"/>
</dbReference>
<dbReference type="FunFam" id="3.90.70.10:FF:000010">
    <property type="entry name" value="Calpain 15"/>
    <property type="match status" value="1"/>
</dbReference>
<gene>
    <name evidence="15" type="primary">Contig10355.g11047</name>
    <name evidence="15" type="ORF">STYLEM_16477</name>
</gene>
<evidence type="ECO:0000256" key="4">
    <source>
        <dbReference type="ARBA" id="ARBA00022723"/>
    </source>
</evidence>
<dbReference type="Gene3D" id="2.60.120.380">
    <property type="match status" value="1"/>
</dbReference>
<dbReference type="InterPro" id="IPR001300">
    <property type="entry name" value="Peptidase_C2_calpain_cat"/>
</dbReference>
<reference evidence="15 16" key="1">
    <citation type="submission" date="2014-06" db="EMBL/GenBank/DDBJ databases">
        <authorList>
            <person name="Swart Estienne"/>
        </authorList>
    </citation>
    <scope>NUCLEOTIDE SEQUENCE [LARGE SCALE GENOMIC DNA]</scope>
    <source>
        <strain evidence="15 16">130c</strain>
    </source>
</reference>
<name>A0A078AZ10_STYLE</name>
<dbReference type="SMART" id="SM00230">
    <property type="entry name" value="CysPc"/>
    <property type="match status" value="1"/>
</dbReference>
<dbReference type="PRINTS" id="PR00704">
    <property type="entry name" value="CALPAIN"/>
</dbReference>
<protein>
    <submittedName>
        <fullName evidence="15">Calpain family cysteine protease containing protein</fullName>
    </submittedName>
</protein>
<feature type="active site" evidence="11 12">
    <location>
        <position position="391"/>
    </location>
</feature>
<keyword evidence="2" id="KW-0597">Phosphoprotein</keyword>
<feature type="active site" evidence="11 12">
    <location>
        <position position="411"/>
    </location>
</feature>
<keyword evidence="5" id="KW-0677">Repeat</keyword>
<dbReference type="SUPFAM" id="SSF49758">
    <property type="entry name" value="Calpain large subunit, middle domain (domain III)"/>
    <property type="match status" value="1"/>
</dbReference>
<dbReference type="InterPro" id="IPR002048">
    <property type="entry name" value="EF_hand_dom"/>
</dbReference>
<dbReference type="PROSITE" id="PS50222">
    <property type="entry name" value="EF_HAND_2"/>
    <property type="match status" value="1"/>
</dbReference>
<dbReference type="InterPro" id="IPR022682">
    <property type="entry name" value="Calpain_domain_III"/>
</dbReference>
<evidence type="ECO:0000256" key="5">
    <source>
        <dbReference type="ARBA" id="ARBA00022737"/>
    </source>
</evidence>
<dbReference type="InterPro" id="IPR036213">
    <property type="entry name" value="Calpain_III_sf"/>
</dbReference>
<dbReference type="InterPro" id="IPR038765">
    <property type="entry name" value="Papain-like_cys_pep_sf"/>
</dbReference>
<dbReference type="PANTHER" id="PTHR10183:SF379">
    <property type="entry name" value="CALPAIN-5"/>
    <property type="match status" value="1"/>
</dbReference>
<keyword evidence="10" id="KW-0106">Calcium</keyword>
<dbReference type="InParanoid" id="A0A078AZ10"/>
<evidence type="ECO:0000256" key="3">
    <source>
        <dbReference type="ARBA" id="ARBA00022670"/>
    </source>
</evidence>
<feature type="active site" evidence="11 12">
    <location>
        <position position="220"/>
    </location>
</feature>
<accession>A0A078AZ10</accession>
<dbReference type="PANTHER" id="PTHR10183">
    <property type="entry name" value="CALPAIN"/>
    <property type="match status" value="1"/>
</dbReference>
<comment type="similarity">
    <text evidence="1">Belongs to the peptidase C2 family.</text>
</comment>
<dbReference type="InterPro" id="IPR011992">
    <property type="entry name" value="EF-hand-dom_pair"/>
</dbReference>
<keyword evidence="3 12" id="KW-0645">Protease</keyword>
<evidence type="ECO:0000256" key="12">
    <source>
        <dbReference type="PROSITE-ProRule" id="PRU00239"/>
    </source>
</evidence>
<keyword evidence="6" id="KW-0863">Zinc-finger</keyword>
<evidence type="ECO:0000259" key="14">
    <source>
        <dbReference type="PROSITE" id="PS50222"/>
    </source>
</evidence>
<dbReference type="Pfam" id="PF00648">
    <property type="entry name" value="Peptidase_C2"/>
    <property type="match status" value="1"/>
</dbReference>
<keyword evidence="7 12" id="KW-0378">Hydrolase</keyword>
<feature type="domain" description="Calpain catalytic" evidence="13">
    <location>
        <begin position="155"/>
        <end position="468"/>
    </location>
</feature>
<evidence type="ECO:0000313" key="16">
    <source>
        <dbReference type="Proteomes" id="UP000039865"/>
    </source>
</evidence>
<dbReference type="InterPro" id="IPR022684">
    <property type="entry name" value="Calpain_cysteine_protease"/>
</dbReference>
<evidence type="ECO:0000256" key="9">
    <source>
        <dbReference type="ARBA" id="ARBA00022833"/>
    </source>
</evidence>